<accession>A0A8S5SAR4</accession>
<evidence type="ECO:0000313" key="1">
    <source>
        <dbReference type="EMBL" id="DAF48024.1"/>
    </source>
</evidence>
<name>A0A8S5SAR4_9CAUD</name>
<proteinExistence type="predicted"/>
<protein>
    <submittedName>
        <fullName evidence="1">Uncharacterized protein</fullName>
    </submittedName>
</protein>
<dbReference type="EMBL" id="BK032562">
    <property type="protein sequence ID" value="DAF48024.1"/>
    <property type="molecule type" value="Genomic_DNA"/>
</dbReference>
<reference evidence="1" key="1">
    <citation type="journal article" date="2021" name="Proc. Natl. Acad. Sci. U.S.A.">
        <title>A Catalog of Tens of Thousands of Viruses from Human Metagenomes Reveals Hidden Associations with Chronic Diseases.</title>
        <authorList>
            <person name="Tisza M.J."/>
            <person name="Buck C.B."/>
        </authorList>
    </citation>
    <scope>NUCLEOTIDE SEQUENCE</scope>
    <source>
        <strain evidence="1">CtgaY24</strain>
    </source>
</reference>
<organism evidence="1">
    <name type="scientific">Siphoviridae sp. ctgaY24</name>
    <dbReference type="NCBI Taxonomy" id="2827911"/>
    <lineage>
        <taxon>Viruses</taxon>
        <taxon>Duplodnaviria</taxon>
        <taxon>Heunggongvirae</taxon>
        <taxon>Uroviricota</taxon>
        <taxon>Caudoviricetes</taxon>
    </lineage>
</organism>
<sequence>MSNKPYLTREKIDTLLKQGIKKRDFEDQIGFFCTDQGYVYKSDKSFDELANDEICYIPEYYDETDENGLLEDVATYTKLDFMELCDNIKRRAVFVYEGVDWQYPETYYDEIDWEELEEFEMQNKSK</sequence>